<dbReference type="Pfam" id="PF00501">
    <property type="entry name" value="AMP-binding"/>
    <property type="match status" value="1"/>
</dbReference>
<dbReference type="InterPro" id="IPR025110">
    <property type="entry name" value="AMP-bd_C"/>
</dbReference>
<dbReference type="Gene3D" id="3.40.50.12780">
    <property type="entry name" value="N-terminal domain of ligase-like"/>
    <property type="match status" value="1"/>
</dbReference>
<organism evidence="4 5">
    <name type="scientific">Variovorax ginsengisoli</name>
    <dbReference type="NCBI Taxonomy" id="363844"/>
    <lineage>
        <taxon>Bacteria</taxon>
        <taxon>Pseudomonadati</taxon>
        <taxon>Pseudomonadota</taxon>
        <taxon>Betaproteobacteria</taxon>
        <taxon>Burkholderiales</taxon>
        <taxon>Comamonadaceae</taxon>
        <taxon>Variovorax</taxon>
    </lineage>
</organism>
<feature type="domain" description="AMP-dependent synthetase/ligase" evidence="2">
    <location>
        <begin position="22"/>
        <end position="370"/>
    </location>
</feature>
<comment type="caution">
    <text evidence="4">The sequence shown here is derived from an EMBL/GenBank/DDBJ whole genome shotgun (WGS) entry which is preliminary data.</text>
</comment>
<accession>A0ABT8S992</accession>
<sequence>MTDISNANLFAVLRAAFPSDLDAIAIETDDGLCYSWRDLDRASAMIANLLEALDLEPGARIAVQVEKSVEAMMLYLATLRAGYVFLPLNTAYRGAEIEYFIGNAEPAVVVCSSANASWVGPIATAAGTRHVFTLDDDRSGTLLEVAAQCSDRHAIAPKQEDDLAAILYTSGTTGRSKGAMLTHRNLSSNAEVLKDYWGWRGDDVLIHALPIFHVHGLFVAIHGALISGSRMIWFNRFDAARVVARLPEATVFMGVPTLYVRMLAERGLTKKACSRMRVFISGSAPLLIDTFDAWRERTGHTILERYGMSETAMLTSNPYSPVQGERRGGTVGFPLPGVQLRVRDDAGAPCPTGEIGHIEVDGPNVFAGYWRMPEKTREEFTADGYFKTGDVGKFDELGYVTIVGRSKDLIISGGYNVYPAEIEGFINELAGVAESAIVGVPHADFGEVGVAIVTARAGAAIDGEAIIAELKQKLANFKIPKRCFVVDELPRNAMGKVQKALLREQHKALFKA</sequence>
<dbReference type="InterPro" id="IPR045851">
    <property type="entry name" value="AMP-bd_C_sf"/>
</dbReference>
<proteinExistence type="inferred from homology"/>
<dbReference type="PANTHER" id="PTHR43201:SF8">
    <property type="entry name" value="ACYL-COA SYNTHETASE FAMILY MEMBER 3"/>
    <property type="match status" value="1"/>
</dbReference>
<gene>
    <name evidence="4" type="ORF">Q2T77_19995</name>
</gene>
<dbReference type="CDD" id="cd05941">
    <property type="entry name" value="MCS"/>
    <property type="match status" value="1"/>
</dbReference>
<comment type="similarity">
    <text evidence="1">Belongs to the ATP-dependent AMP-binding enzyme family.</text>
</comment>
<dbReference type="SUPFAM" id="SSF56801">
    <property type="entry name" value="Acetyl-CoA synthetase-like"/>
    <property type="match status" value="1"/>
</dbReference>
<evidence type="ECO:0000256" key="1">
    <source>
        <dbReference type="ARBA" id="ARBA00006432"/>
    </source>
</evidence>
<keyword evidence="5" id="KW-1185">Reference proteome</keyword>
<dbReference type="InterPro" id="IPR042099">
    <property type="entry name" value="ANL_N_sf"/>
</dbReference>
<dbReference type="PROSITE" id="PS00455">
    <property type="entry name" value="AMP_BINDING"/>
    <property type="match status" value="1"/>
</dbReference>
<protein>
    <submittedName>
        <fullName evidence="4">Malonyl-CoA synthase</fullName>
    </submittedName>
</protein>
<dbReference type="Proteomes" id="UP001169027">
    <property type="component" value="Unassembled WGS sequence"/>
</dbReference>
<dbReference type="Gene3D" id="3.30.300.30">
    <property type="match status" value="1"/>
</dbReference>
<dbReference type="PANTHER" id="PTHR43201">
    <property type="entry name" value="ACYL-COA SYNTHETASE"/>
    <property type="match status" value="1"/>
</dbReference>
<reference evidence="4" key="1">
    <citation type="submission" date="2023-06" db="EMBL/GenBank/DDBJ databases">
        <authorList>
            <person name="Jiang Y."/>
            <person name="Liu Q."/>
        </authorList>
    </citation>
    <scope>NUCLEOTIDE SEQUENCE</scope>
    <source>
        <strain evidence="4">CGMCC 1.12090</strain>
    </source>
</reference>
<evidence type="ECO:0000259" key="2">
    <source>
        <dbReference type="Pfam" id="PF00501"/>
    </source>
</evidence>
<dbReference type="InterPro" id="IPR000873">
    <property type="entry name" value="AMP-dep_synth/lig_dom"/>
</dbReference>
<name>A0ABT8S992_9BURK</name>
<evidence type="ECO:0000313" key="4">
    <source>
        <dbReference type="EMBL" id="MDO1534577.1"/>
    </source>
</evidence>
<dbReference type="EMBL" id="JAUKVY010000014">
    <property type="protein sequence ID" value="MDO1534577.1"/>
    <property type="molecule type" value="Genomic_DNA"/>
</dbReference>
<dbReference type="RefSeq" id="WP_301812324.1">
    <property type="nucleotide sequence ID" value="NZ_JAUJZH010000014.1"/>
</dbReference>
<dbReference type="InterPro" id="IPR020845">
    <property type="entry name" value="AMP-binding_CS"/>
</dbReference>
<dbReference type="Pfam" id="PF13193">
    <property type="entry name" value="AMP-binding_C"/>
    <property type="match status" value="1"/>
</dbReference>
<evidence type="ECO:0000259" key="3">
    <source>
        <dbReference type="Pfam" id="PF13193"/>
    </source>
</evidence>
<dbReference type="NCBIfam" id="NF005702">
    <property type="entry name" value="PRK07514.1"/>
    <property type="match status" value="1"/>
</dbReference>
<feature type="domain" description="AMP-binding enzyme C-terminal" evidence="3">
    <location>
        <begin position="421"/>
        <end position="496"/>
    </location>
</feature>
<evidence type="ECO:0000313" key="5">
    <source>
        <dbReference type="Proteomes" id="UP001169027"/>
    </source>
</evidence>